<dbReference type="EMBL" id="AP014961">
    <property type="protein sequence ID" value="BAS91953.1"/>
    <property type="molecule type" value="Genomic_DNA"/>
</dbReference>
<dbReference type="Gramene" id="Os05t0114250-00">
    <property type="protein sequence ID" value="Os05t0114250-00"/>
    <property type="gene ID" value="Os05g0114250"/>
</dbReference>
<evidence type="ECO:0000313" key="1">
    <source>
        <dbReference type="EMBL" id="BAS91953.1"/>
    </source>
</evidence>
<dbReference type="InParanoid" id="A0A0N7KK15"/>
<dbReference type="AlphaFoldDB" id="A0A0N7KK15"/>
<dbReference type="Proteomes" id="UP000059680">
    <property type="component" value="Chromosome 5"/>
</dbReference>
<protein>
    <submittedName>
        <fullName evidence="1">Os05g0114250 protein</fullName>
    </submittedName>
</protein>
<proteinExistence type="predicted"/>
<keyword evidence="2" id="KW-1185">Reference proteome</keyword>
<reference evidence="1 2" key="3">
    <citation type="journal article" date="2013" name="Rice">
        <title>Improvement of the Oryza sativa Nipponbare reference genome using next generation sequence and optical map data.</title>
        <authorList>
            <person name="Kawahara Y."/>
            <person name="de la Bastide M."/>
            <person name="Hamilton J.P."/>
            <person name="Kanamori H."/>
            <person name="McCombie W.R."/>
            <person name="Ouyang S."/>
            <person name="Schwartz D.C."/>
            <person name="Tanaka T."/>
            <person name="Wu J."/>
            <person name="Zhou S."/>
            <person name="Childs K.L."/>
            <person name="Davidson R.M."/>
            <person name="Lin H."/>
            <person name="Quesada-Ocampo L."/>
            <person name="Vaillancourt B."/>
            <person name="Sakai H."/>
            <person name="Lee S.S."/>
            <person name="Kim J."/>
            <person name="Numa H."/>
            <person name="Itoh T."/>
            <person name="Buell C.R."/>
            <person name="Matsumoto T."/>
        </authorList>
    </citation>
    <scope>NUCLEOTIDE SEQUENCE [LARGE SCALE GENOMIC DNA]</scope>
    <source>
        <strain evidence="2">cv. Nipponbare</strain>
    </source>
</reference>
<organism evidence="1 2">
    <name type="scientific">Oryza sativa subsp. japonica</name>
    <name type="common">Rice</name>
    <dbReference type="NCBI Taxonomy" id="39947"/>
    <lineage>
        <taxon>Eukaryota</taxon>
        <taxon>Viridiplantae</taxon>
        <taxon>Streptophyta</taxon>
        <taxon>Embryophyta</taxon>
        <taxon>Tracheophyta</taxon>
        <taxon>Spermatophyta</taxon>
        <taxon>Magnoliopsida</taxon>
        <taxon>Liliopsida</taxon>
        <taxon>Poales</taxon>
        <taxon>Poaceae</taxon>
        <taxon>BOP clade</taxon>
        <taxon>Oryzoideae</taxon>
        <taxon>Oryzeae</taxon>
        <taxon>Oryzinae</taxon>
        <taxon>Oryza</taxon>
        <taxon>Oryza sativa</taxon>
    </lineage>
</organism>
<dbReference type="PaxDb" id="39947-A0A0N7KK15"/>
<sequence>MQFKNHSDIHPYKIKSIRVRDDRWNCSVSYSCSKMVSGDGTAAAGADSRRRRVKRVLLRISTTSLFLRTSSPSFSPDARCVHTKHIVVLPCTVRLIDIDPFI</sequence>
<evidence type="ECO:0000313" key="2">
    <source>
        <dbReference type="Proteomes" id="UP000059680"/>
    </source>
</evidence>
<reference evidence="1 2" key="2">
    <citation type="journal article" date="2013" name="Plant Cell Physiol.">
        <title>Rice Annotation Project Database (RAP-DB): an integrative and interactive database for rice genomics.</title>
        <authorList>
            <person name="Sakai H."/>
            <person name="Lee S.S."/>
            <person name="Tanaka T."/>
            <person name="Numa H."/>
            <person name="Kim J."/>
            <person name="Kawahara Y."/>
            <person name="Wakimoto H."/>
            <person name="Yang C.C."/>
            <person name="Iwamoto M."/>
            <person name="Abe T."/>
            <person name="Yamada Y."/>
            <person name="Muto A."/>
            <person name="Inokuchi H."/>
            <person name="Ikemura T."/>
            <person name="Matsumoto T."/>
            <person name="Sasaki T."/>
            <person name="Itoh T."/>
        </authorList>
    </citation>
    <scope>NUCLEOTIDE SEQUENCE [LARGE SCALE GENOMIC DNA]</scope>
    <source>
        <strain evidence="2">cv. Nipponbare</strain>
    </source>
</reference>
<accession>A0A0N7KK15</accession>
<gene>
    <name evidence="1" type="ordered locus">Os05g0114250</name>
    <name evidence="1" type="ORF">OSNPB_050114250</name>
</gene>
<name>A0A0N7KK15_ORYSJ</name>
<feature type="non-terminal residue" evidence="1">
    <location>
        <position position="102"/>
    </location>
</feature>
<reference evidence="2" key="1">
    <citation type="journal article" date="2005" name="Nature">
        <title>The map-based sequence of the rice genome.</title>
        <authorList>
            <consortium name="International rice genome sequencing project (IRGSP)"/>
            <person name="Matsumoto T."/>
            <person name="Wu J."/>
            <person name="Kanamori H."/>
            <person name="Katayose Y."/>
            <person name="Fujisawa M."/>
            <person name="Namiki N."/>
            <person name="Mizuno H."/>
            <person name="Yamamoto K."/>
            <person name="Antonio B.A."/>
            <person name="Baba T."/>
            <person name="Sakata K."/>
            <person name="Nagamura Y."/>
            <person name="Aoki H."/>
            <person name="Arikawa K."/>
            <person name="Arita K."/>
            <person name="Bito T."/>
            <person name="Chiden Y."/>
            <person name="Fujitsuka N."/>
            <person name="Fukunaka R."/>
            <person name="Hamada M."/>
            <person name="Harada C."/>
            <person name="Hayashi A."/>
            <person name="Hijishita S."/>
            <person name="Honda M."/>
            <person name="Hosokawa S."/>
            <person name="Ichikawa Y."/>
            <person name="Idonuma A."/>
            <person name="Iijima M."/>
            <person name="Ikeda M."/>
            <person name="Ikeno M."/>
            <person name="Ito K."/>
            <person name="Ito S."/>
            <person name="Ito T."/>
            <person name="Ito Y."/>
            <person name="Ito Y."/>
            <person name="Iwabuchi A."/>
            <person name="Kamiya K."/>
            <person name="Karasawa W."/>
            <person name="Kurita K."/>
            <person name="Katagiri S."/>
            <person name="Kikuta A."/>
            <person name="Kobayashi H."/>
            <person name="Kobayashi N."/>
            <person name="Machita K."/>
            <person name="Maehara T."/>
            <person name="Masukawa M."/>
            <person name="Mizubayashi T."/>
            <person name="Mukai Y."/>
            <person name="Nagasaki H."/>
            <person name="Nagata Y."/>
            <person name="Naito S."/>
            <person name="Nakashima M."/>
            <person name="Nakama Y."/>
            <person name="Nakamichi Y."/>
            <person name="Nakamura M."/>
            <person name="Meguro A."/>
            <person name="Negishi M."/>
            <person name="Ohta I."/>
            <person name="Ohta T."/>
            <person name="Okamoto M."/>
            <person name="Ono N."/>
            <person name="Saji S."/>
            <person name="Sakaguchi M."/>
            <person name="Sakai K."/>
            <person name="Shibata M."/>
            <person name="Shimokawa T."/>
            <person name="Song J."/>
            <person name="Takazaki Y."/>
            <person name="Terasawa K."/>
            <person name="Tsugane M."/>
            <person name="Tsuji K."/>
            <person name="Ueda S."/>
            <person name="Waki K."/>
            <person name="Yamagata H."/>
            <person name="Yamamoto M."/>
            <person name="Yamamoto S."/>
            <person name="Yamane H."/>
            <person name="Yoshiki S."/>
            <person name="Yoshihara R."/>
            <person name="Yukawa K."/>
            <person name="Zhong H."/>
            <person name="Yano M."/>
            <person name="Yuan Q."/>
            <person name="Ouyang S."/>
            <person name="Liu J."/>
            <person name="Jones K.M."/>
            <person name="Gansberger K."/>
            <person name="Moffat K."/>
            <person name="Hill J."/>
            <person name="Bera J."/>
            <person name="Fadrosh D."/>
            <person name="Jin S."/>
            <person name="Johri S."/>
            <person name="Kim M."/>
            <person name="Overton L."/>
            <person name="Reardon M."/>
            <person name="Tsitrin T."/>
            <person name="Vuong H."/>
            <person name="Weaver B."/>
            <person name="Ciecko A."/>
            <person name="Tallon L."/>
            <person name="Jackson J."/>
            <person name="Pai G."/>
            <person name="Aken S.V."/>
            <person name="Utterback T."/>
            <person name="Reidmuller S."/>
            <person name="Feldblyum T."/>
            <person name="Hsiao J."/>
            <person name="Zismann V."/>
            <person name="Iobst S."/>
            <person name="de Vazeille A.R."/>
            <person name="Buell C.R."/>
            <person name="Ying K."/>
            <person name="Li Y."/>
            <person name="Lu T."/>
            <person name="Huang Y."/>
            <person name="Zhao Q."/>
            <person name="Feng Q."/>
            <person name="Zhang L."/>
            <person name="Zhu J."/>
            <person name="Weng Q."/>
            <person name="Mu J."/>
            <person name="Lu Y."/>
            <person name="Fan D."/>
            <person name="Liu Y."/>
            <person name="Guan J."/>
            <person name="Zhang Y."/>
            <person name="Yu S."/>
            <person name="Liu X."/>
            <person name="Zhang Y."/>
            <person name="Hong G."/>
            <person name="Han B."/>
            <person name="Choisne N."/>
            <person name="Demange N."/>
            <person name="Orjeda G."/>
            <person name="Samain S."/>
            <person name="Cattolico L."/>
            <person name="Pelletier E."/>
            <person name="Couloux A."/>
            <person name="Segurens B."/>
            <person name="Wincker P."/>
            <person name="D'Hont A."/>
            <person name="Scarpelli C."/>
            <person name="Weissenbach J."/>
            <person name="Salanoubat M."/>
            <person name="Quetier F."/>
            <person name="Yu Y."/>
            <person name="Kim H.R."/>
            <person name="Rambo T."/>
            <person name="Currie J."/>
            <person name="Collura K."/>
            <person name="Luo M."/>
            <person name="Yang T."/>
            <person name="Ammiraju J.S.S."/>
            <person name="Engler F."/>
            <person name="Soderlund C."/>
            <person name="Wing R.A."/>
            <person name="Palmer L.E."/>
            <person name="de la Bastide M."/>
            <person name="Spiegel L."/>
            <person name="Nascimento L."/>
            <person name="Zutavern T."/>
            <person name="O'Shaughnessy A."/>
            <person name="Dike S."/>
            <person name="Dedhia N."/>
            <person name="Preston R."/>
            <person name="Balija V."/>
            <person name="McCombie W.R."/>
            <person name="Chow T."/>
            <person name="Chen H."/>
            <person name="Chung M."/>
            <person name="Chen C."/>
            <person name="Shaw J."/>
            <person name="Wu H."/>
            <person name="Hsiao K."/>
            <person name="Chao Y."/>
            <person name="Chu M."/>
            <person name="Cheng C."/>
            <person name="Hour A."/>
            <person name="Lee P."/>
            <person name="Lin S."/>
            <person name="Lin Y."/>
            <person name="Liou J."/>
            <person name="Liu S."/>
            <person name="Hsing Y."/>
            <person name="Raghuvanshi S."/>
            <person name="Mohanty A."/>
            <person name="Bharti A.K."/>
            <person name="Gaur A."/>
            <person name="Gupta V."/>
            <person name="Kumar D."/>
            <person name="Ravi V."/>
            <person name="Vij S."/>
            <person name="Kapur A."/>
            <person name="Khurana P."/>
            <person name="Khurana P."/>
            <person name="Khurana J.P."/>
            <person name="Tyagi A.K."/>
            <person name="Gaikwad K."/>
            <person name="Singh A."/>
            <person name="Dalal V."/>
            <person name="Srivastava S."/>
            <person name="Dixit A."/>
            <person name="Pal A.K."/>
            <person name="Ghazi I.A."/>
            <person name="Yadav M."/>
            <person name="Pandit A."/>
            <person name="Bhargava A."/>
            <person name="Sureshbabu K."/>
            <person name="Batra K."/>
            <person name="Sharma T.R."/>
            <person name="Mohapatra T."/>
            <person name="Singh N.K."/>
            <person name="Messing J."/>
            <person name="Nelson A.B."/>
            <person name="Fuks G."/>
            <person name="Kavchok S."/>
            <person name="Keizer G."/>
            <person name="Linton E."/>
            <person name="Llaca V."/>
            <person name="Song R."/>
            <person name="Tanyolac B."/>
            <person name="Young S."/>
            <person name="Ho-Il K."/>
            <person name="Hahn J.H."/>
            <person name="Sangsakoo G."/>
            <person name="Vanavichit A."/>
            <person name="de Mattos Luiz.A.T."/>
            <person name="Zimmer P.D."/>
            <person name="Malone G."/>
            <person name="Dellagostin O."/>
            <person name="de Oliveira A.C."/>
            <person name="Bevan M."/>
            <person name="Bancroft I."/>
            <person name="Minx P."/>
            <person name="Cordum H."/>
            <person name="Wilson R."/>
            <person name="Cheng Z."/>
            <person name="Jin W."/>
            <person name="Jiang J."/>
            <person name="Leong S.A."/>
            <person name="Iwama H."/>
            <person name="Gojobori T."/>
            <person name="Itoh T."/>
            <person name="Niimura Y."/>
            <person name="Fujii Y."/>
            <person name="Habara T."/>
            <person name="Sakai H."/>
            <person name="Sato Y."/>
            <person name="Wilson G."/>
            <person name="Kumar K."/>
            <person name="McCouch S."/>
            <person name="Juretic N."/>
            <person name="Hoen D."/>
            <person name="Wright S."/>
            <person name="Bruskiewich R."/>
            <person name="Bureau T."/>
            <person name="Miyao A."/>
            <person name="Hirochika H."/>
            <person name="Nishikawa T."/>
            <person name="Kadowaki K."/>
            <person name="Sugiura M."/>
            <person name="Burr B."/>
            <person name="Sasaki T."/>
        </authorList>
    </citation>
    <scope>NUCLEOTIDE SEQUENCE [LARGE SCALE GENOMIC DNA]</scope>
    <source>
        <strain evidence="2">cv. Nipponbare</strain>
    </source>
</reference>